<evidence type="ECO:0000256" key="4">
    <source>
        <dbReference type="ARBA" id="ARBA00046271"/>
    </source>
</evidence>
<protein>
    <submittedName>
        <fullName evidence="5">Peroxisomal biogenesis factor</fullName>
    </submittedName>
</protein>
<name>A0A167ZYC9_9HYPO</name>
<organism evidence="5 6">
    <name type="scientific">Niveomyces insectorum RCEF 264</name>
    <dbReference type="NCBI Taxonomy" id="1081102"/>
    <lineage>
        <taxon>Eukaryota</taxon>
        <taxon>Fungi</taxon>
        <taxon>Dikarya</taxon>
        <taxon>Ascomycota</taxon>
        <taxon>Pezizomycotina</taxon>
        <taxon>Sordariomycetes</taxon>
        <taxon>Hypocreomycetidae</taxon>
        <taxon>Hypocreales</taxon>
        <taxon>Cordycipitaceae</taxon>
        <taxon>Niveomyces</taxon>
    </lineage>
</organism>
<evidence type="ECO:0000256" key="3">
    <source>
        <dbReference type="ARBA" id="ARBA00023140"/>
    </source>
</evidence>
<keyword evidence="3" id="KW-0576">Peroxisome</keyword>
<dbReference type="PANTHER" id="PTHR12652:SF50">
    <property type="entry name" value="PEROXIN 11"/>
    <property type="match status" value="1"/>
</dbReference>
<dbReference type="GO" id="GO:0016559">
    <property type="term" value="P:peroxisome fission"/>
    <property type="evidence" value="ECO:0007669"/>
    <property type="project" value="InterPro"/>
</dbReference>
<accession>A0A167ZYC9</accession>
<dbReference type="Proteomes" id="UP000076874">
    <property type="component" value="Unassembled WGS sequence"/>
</dbReference>
<dbReference type="Pfam" id="PF05648">
    <property type="entry name" value="PEX11"/>
    <property type="match status" value="2"/>
</dbReference>
<reference evidence="5 6" key="1">
    <citation type="journal article" date="2016" name="Genome Biol. Evol.">
        <title>Divergent and convergent evolution of fungal pathogenicity.</title>
        <authorList>
            <person name="Shang Y."/>
            <person name="Xiao G."/>
            <person name="Zheng P."/>
            <person name="Cen K."/>
            <person name="Zhan S."/>
            <person name="Wang C."/>
        </authorList>
    </citation>
    <scope>NUCLEOTIDE SEQUENCE [LARGE SCALE GENOMIC DNA]</scope>
    <source>
        <strain evidence="5 6">RCEF 264</strain>
    </source>
</reference>
<keyword evidence="1" id="KW-0962">Peroxisome biogenesis</keyword>
<gene>
    <name evidence="5" type="ORF">SPI_00231</name>
</gene>
<dbReference type="AlphaFoldDB" id="A0A167ZYC9"/>
<dbReference type="InterPro" id="IPR008733">
    <property type="entry name" value="PEX11"/>
</dbReference>
<sequence>MVVDALVFHPTVAHYLRFAATTVGRDKLMRTLQYFARFYVWYRLRTNATAAEIAPWDALKAVLSKARKLLQAGKNIEHFKAAAVAAQDPKLAALASDSGGAVLRYATIGRQLGYAGYLSLELALLPESLGVRKLANRALAVRLRRDASRLQLLCDACDLTNTTSSLGWIAFDDGVVGLAGTVSSLVGVYNQWRKTA</sequence>
<evidence type="ECO:0000313" key="6">
    <source>
        <dbReference type="Proteomes" id="UP000076874"/>
    </source>
</evidence>
<dbReference type="OrthoDB" id="411017at2759"/>
<evidence type="ECO:0000256" key="2">
    <source>
        <dbReference type="ARBA" id="ARBA00023136"/>
    </source>
</evidence>
<keyword evidence="6" id="KW-1185">Reference proteome</keyword>
<proteinExistence type="predicted"/>
<dbReference type="PANTHER" id="PTHR12652">
    <property type="entry name" value="PEROXISOMAL BIOGENESIS FACTOR 11"/>
    <property type="match status" value="1"/>
</dbReference>
<evidence type="ECO:0000313" key="5">
    <source>
        <dbReference type="EMBL" id="OAA68036.1"/>
    </source>
</evidence>
<keyword evidence="2" id="KW-0472">Membrane</keyword>
<dbReference type="STRING" id="1081102.A0A167ZYC9"/>
<comment type="caution">
    <text evidence="5">The sequence shown here is derived from an EMBL/GenBank/DDBJ whole genome shotgun (WGS) entry which is preliminary data.</text>
</comment>
<evidence type="ECO:0000256" key="1">
    <source>
        <dbReference type="ARBA" id="ARBA00022593"/>
    </source>
</evidence>
<dbReference type="GO" id="GO:0005778">
    <property type="term" value="C:peroxisomal membrane"/>
    <property type="evidence" value="ECO:0007669"/>
    <property type="project" value="UniProtKB-SubCell"/>
</dbReference>
<comment type="subcellular location">
    <subcellularLocation>
        <location evidence="4">Peroxisome membrane</location>
    </subcellularLocation>
</comment>
<dbReference type="EMBL" id="AZHD01000001">
    <property type="protein sequence ID" value="OAA68036.1"/>
    <property type="molecule type" value="Genomic_DNA"/>
</dbReference>